<keyword evidence="3" id="KW-1185">Reference proteome</keyword>
<accession>A0ABP8KRA4</accession>
<sequence length="243" mass="24556">MLLALTGALLAGALTTLAPCALSLLPVVVGGSVTGAADGAAVRRALLVTGSLGVSVFVFTLGLRATTALIDVPPSVWQWVSGGLLIGLGVAAIVPELWDRVSVASGLSSRSARGLSAANRRGGTVGAVLTGAALGPVFTSCSPLFGYVVVTVLPAEPARGLALLTSYVVGLVSVLLAVALAGQRLVGRLRWAADPHSAFRRGLGVLFVAMGVLIATGLMQDVETWVLENSPVAPWEVGSDLGR</sequence>
<evidence type="ECO:0000256" key="1">
    <source>
        <dbReference type="SAM" id="Phobius"/>
    </source>
</evidence>
<feature type="transmembrane region" description="Helical" evidence="1">
    <location>
        <begin position="202"/>
        <end position="219"/>
    </location>
</feature>
<name>A0ABP8KRA4_9MICO</name>
<organism evidence="2 3">
    <name type="scientific">Fodinibacter luteus</name>
    <dbReference type="NCBI Taxonomy" id="552064"/>
    <lineage>
        <taxon>Bacteria</taxon>
        <taxon>Bacillati</taxon>
        <taxon>Actinomycetota</taxon>
        <taxon>Actinomycetes</taxon>
        <taxon>Micrococcales</taxon>
        <taxon>Intrasporangiaceae</taxon>
        <taxon>Fodinibacter (ex Wang et al. 2009)</taxon>
    </lineage>
</organism>
<feature type="transmembrane region" description="Helical" evidence="1">
    <location>
        <begin position="76"/>
        <end position="98"/>
    </location>
</feature>
<evidence type="ECO:0008006" key="4">
    <source>
        <dbReference type="Google" id="ProtNLM"/>
    </source>
</evidence>
<dbReference type="InterPro" id="IPR051790">
    <property type="entry name" value="Cytochrome_c-biogenesis_DsbD"/>
</dbReference>
<keyword evidence="1" id="KW-0812">Transmembrane</keyword>
<protein>
    <recommendedName>
        <fullName evidence="4">Cytochrome C biogenesis protein</fullName>
    </recommendedName>
</protein>
<evidence type="ECO:0000313" key="2">
    <source>
        <dbReference type="EMBL" id="GAA4414118.1"/>
    </source>
</evidence>
<feature type="transmembrane region" description="Helical" evidence="1">
    <location>
        <begin position="161"/>
        <end position="181"/>
    </location>
</feature>
<keyword evidence="1" id="KW-0472">Membrane</keyword>
<dbReference type="PANTHER" id="PTHR31272">
    <property type="entry name" value="CYTOCHROME C-TYPE BIOGENESIS PROTEIN HI_1454-RELATED"/>
    <property type="match status" value="1"/>
</dbReference>
<keyword evidence="1" id="KW-1133">Transmembrane helix</keyword>
<comment type="caution">
    <text evidence="2">The sequence shown here is derived from an EMBL/GenBank/DDBJ whole genome shotgun (WGS) entry which is preliminary data.</text>
</comment>
<evidence type="ECO:0000313" key="3">
    <source>
        <dbReference type="Proteomes" id="UP001500945"/>
    </source>
</evidence>
<dbReference type="PANTHER" id="PTHR31272:SF9">
    <property type="entry name" value="BLL1027 PROTEIN"/>
    <property type="match status" value="1"/>
</dbReference>
<proteinExistence type="predicted"/>
<gene>
    <name evidence="2" type="ORF">GCM10023168_37470</name>
</gene>
<feature type="transmembrane region" description="Helical" evidence="1">
    <location>
        <begin position="45"/>
        <end position="64"/>
    </location>
</feature>
<dbReference type="Proteomes" id="UP001500945">
    <property type="component" value="Unassembled WGS sequence"/>
</dbReference>
<dbReference type="EMBL" id="BAABGM010000033">
    <property type="protein sequence ID" value="GAA4414118.1"/>
    <property type="molecule type" value="Genomic_DNA"/>
</dbReference>
<reference evidence="3" key="1">
    <citation type="journal article" date="2019" name="Int. J. Syst. Evol. Microbiol.">
        <title>The Global Catalogue of Microorganisms (GCM) 10K type strain sequencing project: providing services to taxonomists for standard genome sequencing and annotation.</title>
        <authorList>
            <consortium name="The Broad Institute Genomics Platform"/>
            <consortium name="The Broad Institute Genome Sequencing Center for Infectious Disease"/>
            <person name="Wu L."/>
            <person name="Ma J."/>
        </authorList>
    </citation>
    <scope>NUCLEOTIDE SEQUENCE [LARGE SCALE GENOMIC DNA]</scope>
    <source>
        <strain evidence="3">JCM 17809</strain>
    </source>
</reference>
<dbReference type="RefSeq" id="WP_345208867.1">
    <property type="nucleotide sequence ID" value="NZ_BAABGM010000033.1"/>
</dbReference>